<feature type="transmembrane region" description="Helical" evidence="1">
    <location>
        <begin position="84"/>
        <end position="102"/>
    </location>
</feature>
<dbReference type="Pfam" id="PF10011">
    <property type="entry name" value="DUF2254"/>
    <property type="match status" value="1"/>
</dbReference>
<reference evidence="3" key="1">
    <citation type="submission" date="2016-10" db="EMBL/GenBank/DDBJ databases">
        <authorList>
            <person name="Varghese N."/>
            <person name="Submissions S."/>
        </authorList>
    </citation>
    <scope>NUCLEOTIDE SEQUENCE [LARGE SCALE GENOMIC DNA]</scope>
    <source>
        <strain evidence="3">DSM 44268</strain>
    </source>
</reference>
<evidence type="ECO:0000313" key="2">
    <source>
        <dbReference type="EMBL" id="SDF08466.1"/>
    </source>
</evidence>
<keyword evidence="1" id="KW-0472">Membrane</keyword>
<name>A0A1G7I7D4_9ACTN</name>
<keyword evidence="1" id="KW-1133">Transmembrane helix</keyword>
<keyword evidence="1" id="KW-0812">Transmembrane</keyword>
<dbReference type="Proteomes" id="UP000199406">
    <property type="component" value="Unassembled WGS sequence"/>
</dbReference>
<gene>
    <name evidence="2" type="ORF">SAMN05660662_1036</name>
</gene>
<keyword evidence="3" id="KW-1185">Reference proteome</keyword>
<dbReference type="InterPro" id="IPR018723">
    <property type="entry name" value="DUF2254_membrane"/>
</dbReference>
<protein>
    <submittedName>
        <fullName evidence="2">Uncharacterized membrane protein</fullName>
    </submittedName>
</protein>
<proteinExistence type="predicted"/>
<feature type="transmembrane region" description="Helical" evidence="1">
    <location>
        <begin position="42"/>
        <end position="63"/>
    </location>
</feature>
<evidence type="ECO:0000313" key="3">
    <source>
        <dbReference type="Proteomes" id="UP000199406"/>
    </source>
</evidence>
<dbReference type="EMBL" id="FNBT01000001">
    <property type="protein sequence ID" value="SDF08466.1"/>
    <property type="molecule type" value="Genomic_DNA"/>
</dbReference>
<organism evidence="2 3">
    <name type="scientific">Blastococcus aurantiacus</name>
    <dbReference type="NCBI Taxonomy" id="1550231"/>
    <lineage>
        <taxon>Bacteria</taxon>
        <taxon>Bacillati</taxon>
        <taxon>Actinomycetota</taxon>
        <taxon>Actinomycetes</taxon>
        <taxon>Geodermatophilales</taxon>
        <taxon>Geodermatophilaceae</taxon>
        <taxon>Blastococcus</taxon>
    </lineage>
</organism>
<dbReference type="STRING" id="1550231.SAMN05660662_1036"/>
<feature type="transmembrane region" description="Helical" evidence="1">
    <location>
        <begin position="108"/>
        <end position="131"/>
    </location>
</feature>
<sequence length="419" mass="44949">MTAAVAAGLGLLLSDVKPRSGILADLWPSDTSAAGSLLQLVATAAVTITTLTFSITIVALQLASQQFSPRLLRDFVRDPVTKRVLSILSATFVFSITGLRGLNSAQPVPSLVLLTAALLGIASLGALLVFISHMVRMLRVDTMMTRVHTDARRAIEQFYPPYDDDQQRSPDELELDASTGSLVTAHDSGFVEVVDVGTLVDSARQHDAVVRVQVRPGDQVTQGTPIATVWSRAGDELTDAVRAAVVLNNERTIDQDAGFGFRQLEDIAVKAMSPSVNDPVTAATAAGHMADLLVRLTGRRLGATLHEDEDGTGRAIVPDRDLRYYLDLSCGQLSRFGADEPTVLMALLRMLRDVAVACRDDQQRAEVARAADLVAGELSPERNDVDTSAVQDHRDRVGAALEGRLEAAFGDRAGETRSM</sequence>
<evidence type="ECO:0000256" key="1">
    <source>
        <dbReference type="SAM" id="Phobius"/>
    </source>
</evidence>
<dbReference type="AlphaFoldDB" id="A0A1G7I7D4"/>
<accession>A0A1G7I7D4</accession>